<organism evidence="12">
    <name type="scientific">Brachionus koreanus</name>
    <dbReference type="NCBI Taxonomy" id="1199090"/>
    <lineage>
        <taxon>Eukaryota</taxon>
        <taxon>Metazoa</taxon>
        <taxon>Spiralia</taxon>
        <taxon>Gnathifera</taxon>
        <taxon>Rotifera</taxon>
        <taxon>Eurotatoria</taxon>
        <taxon>Monogononta</taxon>
        <taxon>Pseudotrocha</taxon>
        <taxon>Ploima</taxon>
        <taxon>Brachionidae</taxon>
        <taxon>Brachionus</taxon>
    </lineage>
</organism>
<evidence type="ECO:0000259" key="11">
    <source>
        <dbReference type="Pfam" id="PF00850"/>
    </source>
</evidence>
<feature type="region of interest" description="Disordered" evidence="10">
    <location>
        <begin position="1"/>
        <end position="30"/>
    </location>
</feature>
<evidence type="ECO:0000256" key="1">
    <source>
        <dbReference type="ARBA" id="ARBA00004123"/>
    </source>
</evidence>
<feature type="compositionally biased region" description="Low complexity" evidence="10">
    <location>
        <begin position="99"/>
        <end position="123"/>
    </location>
</feature>
<evidence type="ECO:0000256" key="7">
    <source>
        <dbReference type="ARBA" id="ARBA00023015"/>
    </source>
</evidence>
<feature type="domain" description="Histone deacetylase" evidence="11">
    <location>
        <begin position="486"/>
        <end position="804"/>
    </location>
</feature>
<proteinExistence type="evidence at transcript level"/>
<comment type="subcellular location">
    <subcellularLocation>
        <location evidence="1">Nucleus</location>
    </subcellularLocation>
</comment>
<evidence type="ECO:0000256" key="2">
    <source>
        <dbReference type="ARBA" id="ARBA00007738"/>
    </source>
</evidence>
<accession>A0A4Y6ETQ8</accession>
<evidence type="ECO:0000256" key="3">
    <source>
        <dbReference type="ARBA" id="ARBA00012111"/>
    </source>
</evidence>
<feature type="region of interest" description="Disordered" evidence="10">
    <location>
        <begin position="70"/>
        <end position="134"/>
    </location>
</feature>
<feature type="compositionally biased region" description="Basic residues" evidence="10">
    <location>
        <begin position="1"/>
        <end position="12"/>
    </location>
</feature>
<protein>
    <recommendedName>
        <fullName evidence="3">histone deacetylase</fullName>
        <ecNumber evidence="3">3.5.1.98</ecNumber>
    </recommendedName>
</protein>
<dbReference type="PANTHER" id="PTHR10625">
    <property type="entry name" value="HISTONE DEACETYLASE HDAC1-RELATED"/>
    <property type="match status" value="1"/>
</dbReference>
<dbReference type="InterPro" id="IPR023801">
    <property type="entry name" value="His_deacetylse_dom"/>
</dbReference>
<feature type="compositionally biased region" description="Basic and acidic residues" evidence="10">
    <location>
        <begin position="71"/>
        <end position="83"/>
    </location>
</feature>
<comment type="similarity">
    <text evidence="2">Belongs to the histone deacetylase family. HD type 2 subfamily.</text>
</comment>
<dbReference type="AlphaFoldDB" id="A0A4Y6ETQ8"/>
<reference evidence="12" key="1">
    <citation type="submission" date="2018-11" db="EMBL/GenBank/DDBJ databases">
        <authorList>
            <person name="Kim M.-S."/>
            <person name="Lee Y.-H."/>
            <person name="Lee J.-S."/>
        </authorList>
    </citation>
    <scope>NUCLEOTIDE SEQUENCE</scope>
</reference>
<dbReference type="InterPro" id="IPR037138">
    <property type="entry name" value="His_deacetylse_dom_sf"/>
</dbReference>
<keyword evidence="8" id="KW-0804">Transcription</keyword>
<keyword evidence="5" id="KW-0378">Hydrolase</keyword>
<feature type="region of interest" description="Disordered" evidence="10">
    <location>
        <begin position="419"/>
        <end position="449"/>
    </location>
</feature>
<dbReference type="InterPro" id="IPR000286">
    <property type="entry name" value="HDACs"/>
</dbReference>
<evidence type="ECO:0000313" key="12">
    <source>
        <dbReference type="EMBL" id="QDF21426.1"/>
    </source>
</evidence>
<keyword evidence="4" id="KW-0678">Repressor</keyword>
<evidence type="ECO:0000256" key="4">
    <source>
        <dbReference type="ARBA" id="ARBA00022491"/>
    </source>
</evidence>
<dbReference type="Gene3D" id="3.40.800.20">
    <property type="entry name" value="Histone deacetylase domain"/>
    <property type="match status" value="1"/>
</dbReference>
<keyword evidence="7" id="KW-0805">Transcription regulation</keyword>
<feature type="compositionally biased region" description="Basic residues" evidence="10">
    <location>
        <begin position="84"/>
        <end position="95"/>
    </location>
</feature>
<dbReference type="PRINTS" id="PR01270">
    <property type="entry name" value="HDASUPER"/>
</dbReference>
<sequence length="863" mass="97563">MDKKQTHLKMLKQQHTANTNSKSDVSDTEHKIKLSNQLEQQNFLLPLLNQSNYSLIEQLSKAFSSYTHTQQETKMEEKREHVGKMKSGKSQKKSHKTEPGSYSSSTSPSLSSSSSSNSPSQSPQPEPIKKAFPSQSCYTLPNSSSFSSLNPLPKSASSASISSQVKLKLKNCILQKLKNSNAKVESTPVLHPQPIRPYETKVRAPLAPPPPLPPVDEALLRRTSSEPNLKVKSALKDRLLEKRNNMLNQSACNKRLKLDTQDESNKSEQIIFAAAIAAATAALTQQPQNLMQQIAFIQQQIMRNHDRAQLSVPNLNFFMNQSQSGPVEQNRSKFGHMVHVEEDNELLLESELKHAAKQNEHELNRVIYNEPLARANSFQFEHRHKKYFNYIQQREQSASKQTVDNRCFSYPNLFANTNSSISSSSNTSDSNFKDNSWNEEQNVSKTSIRKSESVSNFNREYKYTTGLVYDTLMLRHECTCKNTVVHLERPDRIRAIWNRIKSAELQQECELIRPKMATISDLLLCHNEQYTLIFGTDFEQRVKLPKEYLQAYMMNVCMAPCKGLALKFDLDNCWNEEFTPLACRIAVGSTYELAALVAGNRLRNGFAIVRPPGSHAEYNKPLGFCYFNTVAIVAKMLKKNLGIERVLIVDWDVHHGNGTQQLTYDDHNILYISLHRHDHGNFFPGTGSADECGAESAKGFNVNIAWNTQSSRAIGDVEYLAAFRSIVMPIAKTFEPQIVLVSCGFDATQQHSNELGGFRVSPTCFAYMTRKLMSLADGKLVLALEGGYDLQSLCDSSEMCLRALMNKQIPAFSKSVLDTLPDQNAVNDMLEAIQIQKKYWPEVNKLADYVKISHNQYIRLFTE</sequence>
<dbReference type="GO" id="GO:0141221">
    <property type="term" value="F:histone deacetylase activity, hydrolytic mechanism"/>
    <property type="evidence" value="ECO:0007669"/>
    <property type="project" value="UniProtKB-EC"/>
</dbReference>
<evidence type="ECO:0000256" key="10">
    <source>
        <dbReference type="SAM" id="MobiDB-lite"/>
    </source>
</evidence>
<dbReference type="Pfam" id="PF00850">
    <property type="entry name" value="Hist_deacetyl"/>
    <property type="match status" value="1"/>
</dbReference>
<dbReference type="EMBL" id="MK234802">
    <property type="protein sequence ID" value="QDF21426.1"/>
    <property type="molecule type" value="mRNA"/>
</dbReference>
<feature type="compositionally biased region" description="Low complexity" evidence="10">
    <location>
        <begin position="419"/>
        <end position="435"/>
    </location>
</feature>
<dbReference type="InterPro" id="IPR023696">
    <property type="entry name" value="Ureohydrolase_dom_sf"/>
</dbReference>
<evidence type="ECO:0000256" key="9">
    <source>
        <dbReference type="ARBA" id="ARBA00023242"/>
    </source>
</evidence>
<dbReference type="SUPFAM" id="SSF52768">
    <property type="entry name" value="Arginase/deacetylase"/>
    <property type="match status" value="1"/>
</dbReference>
<dbReference type="PANTHER" id="PTHR10625:SF5">
    <property type="entry name" value="HISTONE DEACETYLASE"/>
    <property type="match status" value="1"/>
</dbReference>
<keyword evidence="6" id="KW-0156">Chromatin regulator</keyword>
<evidence type="ECO:0000256" key="8">
    <source>
        <dbReference type="ARBA" id="ARBA00023163"/>
    </source>
</evidence>
<name>A0A4Y6ETQ8_9BILA</name>
<evidence type="ECO:0000256" key="6">
    <source>
        <dbReference type="ARBA" id="ARBA00022853"/>
    </source>
</evidence>
<dbReference type="GO" id="GO:0040029">
    <property type="term" value="P:epigenetic regulation of gene expression"/>
    <property type="evidence" value="ECO:0007669"/>
    <property type="project" value="TreeGrafter"/>
</dbReference>
<dbReference type="GO" id="GO:0000118">
    <property type="term" value="C:histone deacetylase complex"/>
    <property type="evidence" value="ECO:0007669"/>
    <property type="project" value="TreeGrafter"/>
</dbReference>
<keyword evidence="9" id="KW-0539">Nucleus</keyword>
<evidence type="ECO:0000256" key="5">
    <source>
        <dbReference type="ARBA" id="ARBA00022801"/>
    </source>
</evidence>
<feature type="compositionally biased region" description="Polar residues" evidence="10">
    <location>
        <begin position="13"/>
        <end position="23"/>
    </location>
</feature>
<dbReference type="EC" id="3.5.1.98" evidence="3"/>